<dbReference type="AlphaFoldDB" id="A0A1H3MJE9"/>
<dbReference type="Proteomes" id="UP000199632">
    <property type="component" value="Unassembled WGS sequence"/>
</dbReference>
<feature type="domain" description="4Fe-4S Mo/W bis-MGD-type" evidence="5">
    <location>
        <begin position="1"/>
        <end position="51"/>
    </location>
</feature>
<organism evidence="6 7">
    <name type="scientific">Asanoa ishikariensis</name>
    <dbReference type="NCBI Taxonomy" id="137265"/>
    <lineage>
        <taxon>Bacteria</taxon>
        <taxon>Bacillati</taxon>
        <taxon>Actinomycetota</taxon>
        <taxon>Actinomycetes</taxon>
        <taxon>Micromonosporales</taxon>
        <taxon>Micromonosporaceae</taxon>
        <taxon>Asanoa</taxon>
    </lineage>
</organism>
<evidence type="ECO:0000313" key="6">
    <source>
        <dbReference type="EMBL" id="SDY76215.1"/>
    </source>
</evidence>
<dbReference type="PANTHER" id="PTHR43105:SF10">
    <property type="entry name" value="NADH-QUINONE OXIDOREDUCTASE SUBUNIT G"/>
    <property type="match status" value="1"/>
</dbReference>
<keyword evidence="4" id="KW-0411">Iron-sulfur</keyword>
<dbReference type="OrthoDB" id="7376058at2"/>
<dbReference type="Gene3D" id="3.40.50.740">
    <property type="match status" value="1"/>
</dbReference>
<evidence type="ECO:0000313" key="7">
    <source>
        <dbReference type="Proteomes" id="UP000199632"/>
    </source>
</evidence>
<evidence type="ECO:0000256" key="3">
    <source>
        <dbReference type="ARBA" id="ARBA00023004"/>
    </source>
</evidence>
<evidence type="ECO:0000256" key="4">
    <source>
        <dbReference type="ARBA" id="ARBA00023014"/>
    </source>
</evidence>
<dbReference type="InterPro" id="IPR006656">
    <property type="entry name" value="Mopterin_OxRdtase"/>
</dbReference>
<dbReference type="GO" id="GO:0043546">
    <property type="term" value="F:molybdopterin cofactor binding"/>
    <property type="evidence" value="ECO:0007669"/>
    <property type="project" value="InterPro"/>
</dbReference>
<dbReference type="GO" id="GO:0003954">
    <property type="term" value="F:NADH dehydrogenase activity"/>
    <property type="evidence" value="ECO:0007669"/>
    <property type="project" value="TreeGrafter"/>
</dbReference>
<dbReference type="Gene3D" id="3.40.228.10">
    <property type="entry name" value="Dimethylsulfoxide Reductase, domain 2"/>
    <property type="match status" value="1"/>
</dbReference>
<dbReference type="GO" id="GO:0046872">
    <property type="term" value="F:metal ion binding"/>
    <property type="evidence" value="ECO:0007669"/>
    <property type="project" value="UniProtKB-KW"/>
</dbReference>
<gene>
    <name evidence="6" type="ORF">SAMN05421684_1417</name>
</gene>
<protein>
    <submittedName>
        <fullName evidence="6">Assimilatory nitrate reductase (NADH) alpha subunit apoprotein</fullName>
    </submittedName>
</protein>
<sequence length="667" mass="71042">MSDTHCPYCALQCAMRLRASADGVVVEARDFPTNRGGLCQKGWTSADLLRHPDRLTTPLVRHGETLRSATWAEALDRVVNGIGAIQERHGRDAVAVFGGGGLTNEKAYALGRFARVALRTRTIDYNGRFCMSSAAAAGNRAFGLDRGLPFPVEDIAAADAVLLVGANPAETMPPFVRHLGGDGLIVVDPRRTATARLGALHLQPTPGTDLALANGLLHIAITEGHVDRGYVDARTNGFDEVRAAVAQWWPARVERLTGVPVADLYAAVERLAGARRAMVLTARGAEQHAKGTDTVTAFVNLALALGLPGRPGSGYGCLTGQGNGQGGREHGQKADQLPGYRRIDDPAARAHVAKVWGVAPEDIPGPGPSAYELLSSDAVRALLVFGSNPAISAPRAAGVRRWLGDLDLLVVADFVLSETAALADVVLPTAQWAEEDGTMTNLEGRVIRRRRLSEPPEGVRTDLAVLAELSGRLGAPTSDDPRRVFDELRRASAGGVADYAGITYERIDAEGGVFWPCPDESHPGTPRLFLDRFATPDGRARFVPVEHRPAAEEPDADFPLYLTTGRVLTQYQSGAQTRRITALPGDPYVELHPDLAARIGIDDGASVTVATRRGSTTAPARVSATIRADTVFMPFHYGGANLLTNPALDPISRMPEFKVCAAKVTPA</sequence>
<name>A0A1H3MJE9_9ACTN</name>
<keyword evidence="2" id="KW-0479">Metal-binding</keyword>
<dbReference type="RefSeq" id="WP_090788525.1">
    <property type="nucleotide sequence ID" value="NZ_BOND01000017.1"/>
</dbReference>
<dbReference type="Gene3D" id="2.20.25.90">
    <property type="entry name" value="ADC-like domains"/>
    <property type="match status" value="1"/>
</dbReference>
<dbReference type="SUPFAM" id="SSF50692">
    <property type="entry name" value="ADC-like"/>
    <property type="match status" value="1"/>
</dbReference>
<reference evidence="7" key="1">
    <citation type="submission" date="2016-10" db="EMBL/GenBank/DDBJ databases">
        <authorList>
            <person name="Varghese N."/>
            <person name="Submissions S."/>
        </authorList>
    </citation>
    <scope>NUCLEOTIDE SEQUENCE [LARGE SCALE GENOMIC DNA]</scope>
    <source>
        <strain evidence="7">DSM 44718</strain>
    </source>
</reference>
<dbReference type="GO" id="GO:0016020">
    <property type="term" value="C:membrane"/>
    <property type="evidence" value="ECO:0007669"/>
    <property type="project" value="TreeGrafter"/>
</dbReference>
<dbReference type="InterPro" id="IPR050123">
    <property type="entry name" value="Prok_molybdopt-oxidoreductase"/>
</dbReference>
<accession>A0A1H3MJE9</accession>
<dbReference type="Pfam" id="PF01568">
    <property type="entry name" value="Molydop_binding"/>
    <property type="match status" value="1"/>
</dbReference>
<dbReference type="InterPro" id="IPR006657">
    <property type="entry name" value="MoPterin_dinucl-bd_dom"/>
</dbReference>
<dbReference type="EMBL" id="FNQB01000001">
    <property type="protein sequence ID" value="SDY76215.1"/>
    <property type="molecule type" value="Genomic_DNA"/>
</dbReference>
<keyword evidence="7" id="KW-1185">Reference proteome</keyword>
<evidence type="ECO:0000256" key="2">
    <source>
        <dbReference type="ARBA" id="ARBA00022723"/>
    </source>
</evidence>
<dbReference type="Gene3D" id="2.40.40.20">
    <property type="match status" value="1"/>
</dbReference>
<dbReference type="InterPro" id="IPR009010">
    <property type="entry name" value="Asp_de-COase-like_dom_sf"/>
</dbReference>
<keyword evidence="1" id="KW-0004">4Fe-4S</keyword>
<keyword evidence="3" id="KW-0408">Iron</keyword>
<dbReference type="Pfam" id="PF04879">
    <property type="entry name" value="Molybdop_Fe4S4"/>
    <property type="match status" value="1"/>
</dbReference>
<evidence type="ECO:0000256" key="1">
    <source>
        <dbReference type="ARBA" id="ARBA00022485"/>
    </source>
</evidence>
<dbReference type="InterPro" id="IPR006963">
    <property type="entry name" value="Mopterin_OxRdtase_4Fe-4S_dom"/>
</dbReference>
<dbReference type="SMART" id="SM00926">
    <property type="entry name" value="Molybdop_Fe4S4"/>
    <property type="match status" value="1"/>
</dbReference>
<dbReference type="CDD" id="cd00508">
    <property type="entry name" value="MopB_CT_Fdh-Nap-like"/>
    <property type="match status" value="1"/>
</dbReference>
<evidence type="ECO:0000259" key="5">
    <source>
        <dbReference type="SMART" id="SM00926"/>
    </source>
</evidence>
<dbReference type="SUPFAM" id="SSF53706">
    <property type="entry name" value="Formate dehydrogenase/DMSO reductase, domains 1-3"/>
    <property type="match status" value="1"/>
</dbReference>
<proteinExistence type="predicted"/>
<dbReference type="GO" id="GO:0022904">
    <property type="term" value="P:respiratory electron transport chain"/>
    <property type="evidence" value="ECO:0007669"/>
    <property type="project" value="TreeGrafter"/>
</dbReference>
<dbReference type="Pfam" id="PF00384">
    <property type="entry name" value="Molybdopterin"/>
    <property type="match status" value="1"/>
</dbReference>
<dbReference type="PANTHER" id="PTHR43105">
    <property type="entry name" value="RESPIRATORY NITRATE REDUCTASE"/>
    <property type="match status" value="1"/>
</dbReference>
<dbReference type="STRING" id="137265.SAMN05421684_1417"/>
<dbReference type="GO" id="GO:0051539">
    <property type="term" value="F:4 iron, 4 sulfur cluster binding"/>
    <property type="evidence" value="ECO:0007669"/>
    <property type="project" value="UniProtKB-KW"/>
</dbReference>